<evidence type="ECO:0000313" key="3">
    <source>
        <dbReference type="Proteomes" id="UP000800092"/>
    </source>
</evidence>
<feature type="signal peptide" evidence="1">
    <location>
        <begin position="1"/>
        <end position="18"/>
    </location>
</feature>
<keyword evidence="1" id="KW-0732">Signal</keyword>
<dbReference type="InterPro" id="IPR037460">
    <property type="entry name" value="SEST-like"/>
</dbReference>
<feature type="chain" id="PRO_5025616048" description="Carbohydrate esterase family 16 protein" evidence="1">
    <location>
        <begin position="19"/>
        <end position="123"/>
    </location>
</feature>
<dbReference type="Gene3D" id="3.40.50.1110">
    <property type="entry name" value="SGNH hydrolase"/>
    <property type="match status" value="1"/>
</dbReference>
<dbReference type="PANTHER" id="PTHR37981:SF1">
    <property type="entry name" value="SGNH HYDROLASE-TYPE ESTERASE DOMAIN-CONTAINING PROTEIN"/>
    <property type="match status" value="1"/>
</dbReference>
<proteinExistence type="predicted"/>
<sequence length="123" mass="13713">MLHLLFLGTLPWITYVTAVNTPPPPLNSSTNTKYEWTALGDSLASGDGSTKYESGMRCLRYNQAYPALINKDSYFSKDQVFHNAACNGAQTSDVIQWQLLDQDTSAKPNDKYGKLKVVRCIMT</sequence>
<organism evidence="2 3">
    <name type="scientific">Viridothelium virens</name>
    <name type="common">Speckled blister lichen</name>
    <name type="synonym">Trypethelium virens</name>
    <dbReference type="NCBI Taxonomy" id="1048519"/>
    <lineage>
        <taxon>Eukaryota</taxon>
        <taxon>Fungi</taxon>
        <taxon>Dikarya</taxon>
        <taxon>Ascomycota</taxon>
        <taxon>Pezizomycotina</taxon>
        <taxon>Dothideomycetes</taxon>
        <taxon>Dothideomycetes incertae sedis</taxon>
        <taxon>Trypetheliales</taxon>
        <taxon>Trypetheliaceae</taxon>
        <taxon>Viridothelium</taxon>
    </lineage>
</organism>
<protein>
    <recommendedName>
        <fullName evidence="4">Carbohydrate esterase family 16 protein</fullName>
    </recommendedName>
</protein>
<gene>
    <name evidence="2" type="ORF">EV356DRAFT_89701</name>
</gene>
<reference evidence="2" key="1">
    <citation type="journal article" date="2020" name="Stud. Mycol.">
        <title>101 Dothideomycetes genomes: a test case for predicting lifestyles and emergence of pathogens.</title>
        <authorList>
            <person name="Haridas S."/>
            <person name="Albert R."/>
            <person name="Binder M."/>
            <person name="Bloem J."/>
            <person name="Labutti K."/>
            <person name="Salamov A."/>
            <person name="Andreopoulos B."/>
            <person name="Baker S."/>
            <person name="Barry K."/>
            <person name="Bills G."/>
            <person name="Bluhm B."/>
            <person name="Cannon C."/>
            <person name="Castanera R."/>
            <person name="Culley D."/>
            <person name="Daum C."/>
            <person name="Ezra D."/>
            <person name="Gonzalez J."/>
            <person name="Henrissat B."/>
            <person name="Kuo A."/>
            <person name="Liang C."/>
            <person name="Lipzen A."/>
            <person name="Lutzoni F."/>
            <person name="Magnuson J."/>
            <person name="Mondo S."/>
            <person name="Nolan M."/>
            <person name="Ohm R."/>
            <person name="Pangilinan J."/>
            <person name="Park H.-J."/>
            <person name="Ramirez L."/>
            <person name="Alfaro M."/>
            <person name="Sun H."/>
            <person name="Tritt A."/>
            <person name="Yoshinaga Y."/>
            <person name="Zwiers L.-H."/>
            <person name="Turgeon B."/>
            <person name="Goodwin S."/>
            <person name="Spatafora J."/>
            <person name="Crous P."/>
            <person name="Grigoriev I."/>
        </authorList>
    </citation>
    <scope>NUCLEOTIDE SEQUENCE</scope>
    <source>
        <strain evidence="2">Tuck. ex Michener</strain>
    </source>
</reference>
<evidence type="ECO:0008006" key="4">
    <source>
        <dbReference type="Google" id="ProtNLM"/>
    </source>
</evidence>
<name>A0A6A6HCV0_VIRVR</name>
<dbReference type="SUPFAM" id="SSF52266">
    <property type="entry name" value="SGNH hydrolase"/>
    <property type="match status" value="1"/>
</dbReference>
<dbReference type="GO" id="GO:0006629">
    <property type="term" value="P:lipid metabolic process"/>
    <property type="evidence" value="ECO:0007669"/>
    <property type="project" value="TreeGrafter"/>
</dbReference>
<dbReference type="GO" id="GO:0016788">
    <property type="term" value="F:hydrolase activity, acting on ester bonds"/>
    <property type="evidence" value="ECO:0007669"/>
    <property type="project" value="InterPro"/>
</dbReference>
<dbReference type="EMBL" id="ML991788">
    <property type="protein sequence ID" value="KAF2235925.1"/>
    <property type="molecule type" value="Genomic_DNA"/>
</dbReference>
<evidence type="ECO:0000313" key="2">
    <source>
        <dbReference type="EMBL" id="KAF2235925.1"/>
    </source>
</evidence>
<evidence type="ECO:0000256" key="1">
    <source>
        <dbReference type="SAM" id="SignalP"/>
    </source>
</evidence>
<accession>A0A6A6HCV0</accession>
<dbReference type="Proteomes" id="UP000800092">
    <property type="component" value="Unassembled WGS sequence"/>
</dbReference>
<dbReference type="AlphaFoldDB" id="A0A6A6HCV0"/>
<keyword evidence="3" id="KW-1185">Reference proteome</keyword>
<dbReference type="OrthoDB" id="21678at2759"/>
<dbReference type="PANTHER" id="PTHR37981">
    <property type="entry name" value="LIPASE 2"/>
    <property type="match status" value="1"/>
</dbReference>
<dbReference type="InterPro" id="IPR036514">
    <property type="entry name" value="SGNH_hydro_sf"/>
</dbReference>